<dbReference type="SUPFAM" id="SSF52402">
    <property type="entry name" value="Adenine nucleotide alpha hydrolases-like"/>
    <property type="match status" value="1"/>
</dbReference>
<gene>
    <name evidence="4" type="ORF">DK389_22635</name>
</gene>
<evidence type="ECO:0000256" key="2">
    <source>
        <dbReference type="PIRNR" id="PIRNR006276"/>
    </source>
</evidence>
<comment type="subcellular location">
    <subcellularLocation>
        <location evidence="2">Cytoplasm</location>
    </subcellularLocation>
</comment>
<dbReference type="AlphaFoldDB" id="A0A2U8W9W4"/>
<keyword evidence="5" id="KW-1185">Reference proteome</keyword>
<dbReference type="Gene3D" id="3.40.50.620">
    <property type="entry name" value="HUPs"/>
    <property type="match status" value="1"/>
</dbReference>
<reference evidence="5" key="1">
    <citation type="submission" date="2018-05" db="EMBL/GenBank/DDBJ databases">
        <title>Complete Genome Sequence of Methylobacterium sp. 17SD2-17.</title>
        <authorList>
            <person name="Srinivasan S."/>
        </authorList>
    </citation>
    <scope>NUCLEOTIDE SEQUENCE [LARGE SCALE GENOMIC DNA]</scope>
    <source>
        <strain evidence="5">17SD2-17</strain>
    </source>
</reference>
<evidence type="ECO:0000313" key="5">
    <source>
        <dbReference type="Proteomes" id="UP000245926"/>
    </source>
</evidence>
<dbReference type="KEGG" id="mets:DK389_22635"/>
<evidence type="ECO:0000259" key="3">
    <source>
        <dbReference type="Pfam" id="PF00582"/>
    </source>
</evidence>
<dbReference type="Proteomes" id="UP000245926">
    <property type="component" value="Chromosome"/>
</dbReference>
<protein>
    <recommendedName>
        <fullName evidence="2">Universal stress protein</fullName>
    </recommendedName>
</protein>
<organism evidence="4 5">
    <name type="scientific">Methylobacterium durans</name>
    <dbReference type="NCBI Taxonomy" id="2202825"/>
    <lineage>
        <taxon>Bacteria</taxon>
        <taxon>Pseudomonadati</taxon>
        <taxon>Pseudomonadota</taxon>
        <taxon>Alphaproteobacteria</taxon>
        <taxon>Hyphomicrobiales</taxon>
        <taxon>Methylobacteriaceae</taxon>
        <taxon>Methylobacterium</taxon>
    </lineage>
</organism>
<evidence type="ECO:0000256" key="1">
    <source>
        <dbReference type="ARBA" id="ARBA00008791"/>
    </source>
</evidence>
<dbReference type="RefSeq" id="WP_109892980.1">
    <property type="nucleotide sequence ID" value="NZ_CP029550.1"/>
</dbReference>
<dbReference type="PANTHER" id="PTHR46268">
    <property type="entry name" value="STRESS RESPONSE PROTEIN NHAX"/>
    <property type="match status" value="1"/>
</dbReference>
<accession>A0A2U8W9W4</accession>
<feature type="domain" description="UspA" evidence="3">
    <location>
        <begin position="1"/>
        <end position="143"/>
    </location>
</feature>
<dbReference type="OrthoDB" id="5564966at2"/>
<comment type="similarity">
    <text evidence="1 2">Belongs to the universal stress protein A family.</text>
</comment>
<dbReference type="InterPro" id="IPR006016">
    <property type="entry name" value="UspA"/>
</dbReference>
<dbReference type="GO" id="GO:0005737">
    <property type="term" value="C:cytoplasm"/>
    <property type="evidence" value="ECO:0007669"/>
    <property type="project" value="UniProtKB-SubCell"/>
</dbReference>
<dbReference type="PIRSF" id="PIRSF006276">
    <property type="entry name" value="UspA"/>
    <property type="match status" value="1"/>
</dbReference>
<dbReference type="InterPro" id="IPR014729">
    <property type="entry name" value="Rossmann-like_a/b/a_fold"/>
</dbReference>
<dbReference type="PANTHER" id="PTHR46268:SF15">
    <property type="entry name" value="UNIVERSAL STRESS PROTEIN HP_0031"/>
    <property type="match status" value="1"/>
</dbReference>
<dbReference type="CDD" id="cd00293">
    <property type="entry name" value="USP-like"/>
    <property type="match status" value="1"/>
</dbReference>
<dbReference type="EMBL" id="CP029550">
    <property type="protein sequence ID" value="AWN42789.1"/>
    <property type="molecule type" value="Genomic_DNA"/>
</dbReference>
<dbReference type="PRINTS" id="PR01438">
    <property type="entry name" value="UNVRSLSTRESS"/>
</dbReference>
<dbReference type="InterPro" id="IPR006015">
    <property type="entry name" value="Universal_stress_UspA"/>
</dbReference>
<dbReference type="Pfam" id="PF00582">
    <property type="entry name" value="Usp"/>
    <property type="match status" value="1"/>
</dbReference>
<proteinExistence type="inferred from homology"/>
<name>A0A2U8W9W4_9HYPH</name>
<sequence>MYRHILVPTDGTSLSASAVKEAVSLAKTVGAMVTVLTVVHRLPTLGLGPSYPYADEFSRRAHADAERRLTEAEQEAKRGGVPCEVVKVEDRQPYEAIIETAGARGCDLIVMASHGRRGLSALVIGSETMKVLTHSKVPVLIYR</sequence>
<evidence type="ECO:0000313" key="4">
    <source>
        <dbReference type="EMBL" id="AWN42789.1"/>
    </source>
</evidence>
<keyword evidence="2" id="KW-0963">Cytoplasm</keyword>